<keyword evidence="7" id="KW-0175">Coiled coil</keyword>
<proteinExistence type="predicted"/>
<dbReference type="GO" id="GO:0007018">
    <property type="term" value="P:microtubule-based movement"/>
    <property type="evidence" value="ECO:0007669"/>
    <property type="project" value="InterPro"/>
</dbReference>
<dbReference type="GO" id="GO:0045505">
    <property type="term" value="F:dynein intermediate chain binding"/>
    <property type="evidence" value="ECO:0007669"/>
    <property type="project" value="InterPro"/>
</dbReference>
<evidence type="ECO:0000256" key="5">
    <source>
        <dbReference type="ARBA" id="ARBA00022840"/>
    </source>
</evidence>
<evidence type="ECO:0000313" key="14">
    <source>
        <dbReference type="Proteomes" id="UP000324800"/>
    </source>
</evidence>
<feature type="non-terminal residue" evidence="13">
    <location>
        <position position="1"/>
    </location>
</feature>
<evidence type="ECO:0000256" key="6">
    <source>
        <dbReference type="ARBA" id="ARBA00023017"/>
    </source>
</evidence>
<dbReference type="Gene3D" id="1.10.287.2620">
    <property type="match status" value="1"/>
</dbReference>
<dbReference type="GO" id="GO:0051959">
    <property type="term" value="F:dynein light intermediate chain binding"/>
    <property type="evidence" value="ECO:0007669"/>
    <property type="project" value="InterPro"/>
</dbReference>
<evidence type="ECO:0000256" key="8">
    <source>
        <dbReference type="ARBA" id="ARBA00023069"/>
    </source>
</evidence>
<evidence type="ECO:0000256" key="3">
    <source>
        <dbReference type="ARBA" id="ARBA00022701"/>
    </source>
</evidence>
<dbReference type="GO" id="GO:0005524">
    <property type="term" value="F:ATP binding"/>
    <property type="evidence" value="ECO:0007669"/>
    <property type="project" value="UniProtKB-KW"/>
</dbReference>
<evidence type="ECO:0000256" key="7">
    <source>
        <dbReference type="ARBA" id="ARBA00023054"/>
    </source>
</evidence>
<evidence type="ECO:0000256" key="10">
    <source>
        <dbReference type="ARBA" id="ARBA00023212"/>
    </source>
</evidence>
<dbReference type="GO" id="GO:0030286">
    <property type="term" value="C:dynein complex"/>
    <property type="evidence" value="ECO:0007669"/>
    <property type="project" value="UniProtKB-KW"/>
</dbReference>
<evidence type="ECO:0000313" key="13">
    <source>
        <dbReference type="EMBL" id="KAA6355552.1"/>
    </source>
</evidence>
<evidence type="ECO:0000256" key="4">
    <source>
        <dbReference type="ARBA" id="ARBA00022741"/>
    </source>
</evidence>
<dbReference type="PANTHER" id="PTHR45703">
    <property type="entry name" value="DYNEIN HEAVY CHAIN"/>
    <property type="match status" value="1"/>
</dbReference>
<evidence type="ECO:0000259" key="12">
    <source>
        <dbReference type="Pfam" id="PF08393"/>
    </source>
</evidence>
<keyword evidence="10" id="KW-0206">Cytoskeleton</keyword>
<dbReference type="PANTHER" id="PTHR45703:SF1">
    <property type="entry name" value="DYNEINS HEAVY CHAIN"/>
    <property type="match status" value="1"/>
</dbReference>
<evidence type="ECO:0000256" key="9">
    <source>
        <dbReference type="ARBA" id="ARBA00023175"/>
    </source>
</evidence>
<protein>
    <submittedName>
        <fullName evidence="13">Putative dynein heavy chain 2</fullName>
    </submittedName>
</protein>
<name>A0A5J4TC89_9EUKA</name>
<keyword evidence="5" id="KW-0067">ATP-binding</keyword>
<dbReference type="Pfam" id="PF08393">
    <property type="entry name" value="DHC_N2"/>
    <property type="match status" value="1"/>
</dbReference>
<keyword evidence="6" id="KW-0243">Dynein</keyword>
<dbReference type="GO" id="GO:0005874">
    <property type="term" value="C:microtubule"/>
    <property type="evidence" value="ECO:0007669"/>
    <property type="project" value="UniProtKB-KW"/>
</dbReference>
<keyword evidence="4" id="KW-0547">Nucleotide-binding</keyword>
<evidence type="ECO:0000256" key="11">
    <source>
        <dbReference type="ARBA" id="ARBA00023273"/>
    </source>
</evidence>
<dbReference type="InterPro" id="IPR026983">
    <property type="entry name" value="DHC"/>
</dbReference>
<organism evidence="13 14">
    <name type="scientific">Streblomastix strix</name>
    <dbReference type="NCBI Taxonomy" id="222440"/>
    <lineage>
        <taxon>Eukaryota</taxon>
        <taxon>Metamonada</taxon>
        <taxon>Preaxostyla</taxon>
        <taxon>Oxymonadida</taxon>
        <taxon>Streblomastigidae</taxon>
        <taxon>Streblomastix</taxon>
    </lineage>
</organism>
<sequence length="138" mass="16185">NNWPHWRNEWKEAEFKELDAKSMEQQLTKAISNMARCQKLFRETPEPLSVAQQVKGQIDELAPRISMIVVLRNLGLKDRHWKQLEEVCKQNIKPMKGTTLNDLLNLDIQDHKDVVMKICDIAAKEYAFEEALIEIKKQ</sequence>
<dbReference type="Proteomes" id="UP000324800">
    <property type="component" value="Unassembled WGS sequence"/>
</dbReference>
<keyword evidence="9" id="KW-0505">Motor protein</keyword>
<feature type="domain" description="Dynein heavy chain linker" evidence="12">
    <location>
        <begin position="2"/>
        <end position="137"/>
    </location>
</feature>
<dbReference type="AlphaFoldDB" id="A0A5J4TC89"/>
<dbReference type="FunFam" id="1.10.287.2620:FF:000002">
    <property type="entry name" value="Dynein heavy chain 2, axonemal"/>
    <property type="match status" value="1"/>
</dbReference>
<dbReference type="EMBL" id="SNRW01034434">
    <property type="protein sequence ID" value="KAA6355552.1"/>
    <property type="molecule type" value="Genomic_DNA"/>
</dbReference>
<reference evidence="13 14" key="1">
    <citation type="submission" date="2019-03" db="EMBL/GenBank/DDBJ databases">
        <title>Single cell metagenomics reveals metabolic interactions within the superorganism composed of flagellate Streblomastix strix and complex community of Bacteroidetes bacteria on its surface.</title>
        <authorList>
            <person name="Treitli S.C."/>
            <person name="Kolisko M."/>
            <person name="Husnik F."/>
            <person name="Keeling P."/>
            <person name="Hampl V."/>
        </authorList>
    </citation>
    <scope>NUCLEOTIDE SEQUENCE [LARGE SCALE GENOMIC DNA]</scope>
    <source>
        <strain evidence="13">ST1C</strain>
    </source>
</reference>
<evidence type="ECO:0000256" key="1">
    <source>
        <dbReference type="ARBA" id="ARBA00004430"/>
    </source>
</evidence>
<keyword evidence="2" id="KW-0963">Cytoplasm</keyword>
<keyword evidence="3" id="KW-0493">Microtubule</keyword>
<comment type="subcellular location">
    <subcellularLocation>
        <location evidence="1">Cytoplasm</location>
        <location evidence="1">Cytoskeleton</location>
        <location evidence="1">Cilium axoneme</location>
    </subcellularLocation>
</comment>
<keyword evidence="11" id="KW-0966">Cell projection</keyword>
<dbReference type="InterPro" id="IPR013602">
    <property type="entry name" value="Dynein_heavy_linker"/>
</dbReference>
<keyword evidence="8" id="KW-0969">Cilium</keyword>
<comment type="caution">
    <text evidence="13">The sequence shown here is derived from an EMBL/GenBank/DDBJ whole genome shotgun (WGS) entry which is preliminary data.</text>
</comment>
<dbReference type="GO" id="GO:0005930">
    <property type="term" value="C:axoneme"/>
    <property type="evidence" value="ECO:0007669"/>
    <property type="project" value="UniProtKB-SubCell"/>
</dbReference>
<accession>A0A5J4TC89</accession>
<dbReference type="OrthoDB" id="5593012at2759"/>
<gene>
    <name evidence="13" type="ORF">EZS28_048920</name>
</gene>
<evidence type="ECO:0000256" key="2">
    <source>
        <dbReference type="ARBA" id="ARBA00022490"/>
    </source>
</evidence>